<dbReference type="EMBL" id="SNVV01000013">
    <property type="protein sequence ID" value="TDN48966.1"/>
    <property type="molecule type" value="Genomic_DNA"/>
</dbReference>
<evidence type="ECO:0000313" key="4">
    <source>
        <dbReference type="EMBL" id="TDN48966.1"/>
    </source>
</evidence>
<dbReference type="RefSeq" id="WP_133593086.1">
    <property type="nucleotide sequence ID" value="NZ_SNVV01000013.1"/>
</dbReference>
<dbReference type="InterPro" id="IPR018247">
    <property type="entry name" value="EF_Hand_1_Ca_BS"/>
</dbReference>
<feature type="signal peptide" evidence="2">
    <location>
        <begin position="1"/>
        <end position="21"/>
    </location>
</feature>
<evidence type="ECO:0000256" key="1">
    <source>
        <dbReference type="SAM" id="MobiDB-lite"/>
    </source>
</evidence>
<feature type="compositionally biased region" description="Basic and acidic residues" evidence="1">
    <location>
        <begin position="70"/>
        <end position="101"/>
    </location>
</feature>
<dbReference type="Proteomes" id="UP000295129">
    <property type="component" value="Unassembled WGS sequence"/>
</dbReference>
<evidence type="ECO:0000259" key="3">
    <source>
        <dbReference type="PROSITE" id="PS50222"/>
    </source>
</evidence>
<accession>A0A4R6DUS0</accession>
<feature type="domain" description="EF-hand" evidence="3">
    <location>
        <begin position="56"/>
        <end position="91"/>
    </location>
</feature>
<keyword evidence="2" id="KW-0732">Signal</keyword>
<dbReference type="Gene3D" id="1.10.238.10">
    <property type="entry name" value="EF-hand"/>
    <property type="match status" value="1"/>
</dbReference>
<sequence>MKNIARLLPLLLIGICAPVLAQSGSSDQGPKGKRGGNRITRLDKNGDGLLSKDEVKDNPRLLERFSALDTNKDGRLSQEEIRAGTRPPEGGDRERSERPAR</sequence>
<dbReference type="GO" id="GO:0005509">
    <property type="term" value="F:calcium ion binding"/>
    <property type="evidence" value="ECO:0007669"/>
    <property type="project" value="InterPro"/>
</dbReference>
<organism evidence="4 5">
    <name type="scientific">Azoarcus indigens</name>
    <dbReference type="NCBI Taxonomy" id="29545"/>
    <lineage>
        <taxon>Bacteria</taxon>
        <taxon>Pseudomonadati</taxon>
        <taxon>Pseudomonadota</taxon>
        <taxon>Betaproteobacteria</taxon>
        <taxon>Rhodocyclales</taxon>
        <taxon>Zoogloeaceae</taxon>
        <taxon>Azoarcus</taxon>
    </lineage>
</organism>
<feature type="chain" id="PRO_5020742952" evidence="2">
    <location>
        <begin position="22"/>
        <end position="101"/>
    </location>
</feature>
<dbReference type="PROSITE" id="PS00018">
    <property type="entry name" value="EF_HAND_1"/>
    <property type="match status" value="1"/>
</dbReference>
<feature type="region of interest" description="Disordered" evidence="1">
    <location>
        <begin position="21"/>
        <end position="101"/>
    </location>
</feature>
<dbReference type="SUPFAM" id="SSF47473">
    <property type="entry name" value="EF-hand"/>
    <property type="match status" value="1"/>
</dbReference>
<dbReference type="PROSITE" id="PS50222">
    <property type="entry name" value="EF_HAND_2"/>
    <property type="match status" value="1"/>
</dbReference>
<evidence type="ECO:0000313" key="5">
    <source>
        <dbReference type="Proteomes" id="UP000295129"/>
    </source>
</evidence>
<protein>
    <submittedName>
        <fullName evidence="4">EF hand domain-containing protein</fullName>
    </submittedName>
</protein>
<dbReference type="OrthoDB" id="5461251at2"/>
<gene>
    <name evidence="4" type="ORF">C7389_11389</name>
</gene>
<proteinExistence type="predicted"/>
<keyword evidence="5" id="KW-1185">Reference proteome</keyword>
<evidence type="ECO:0000256" key="2">
    <source>
        <dbReference type="SAM" id="SignalP"/>
    </source>
</evidence>
<dbReference type="AlphaFoldDB" id="A0A4R6DUS0"/>
<comment type="caution">
    <text evidence="4">The sequence shown here is derived from an EMBL/GenBank/DDBJ whole genome shotgun (WGS) entry which is preliminary data.</text>
</comment>
<feature type="compositionally biased region" description="Basic and acidic residues" evidence="1">
    <location>
        <begin position="40"/>
        <end position="63"/>
    </location>
</feature>
<dbReference type="Pfam" id="PF13202">
    <property type="entry name" value="EF-hand_5"/>
    <property type="match status" value="2"/>
</dbReference>
<name>A0A4R6DUS0_9RHOO</name>
<reference evidence="4 5" key="1">
    <citation type="submission" date="2019-03" db="EMBL/GenBank/DDBJ databases">
        <title>Genomic Encyclopedia of Type Strains, Phase IV (KMG-IV): sequencing the most valuable type-strain genomes for metagenomic binning, comparative biology and taxonomic classification.</title>
        <authorList>
            <person name="Goeker M."/>
        </authorList>
    </citation>
    <scope>NUCLEOTIDE SEQUENCE [LARGE SCALE GENOMIC DNA]</scope>
    <source>
        <strain evidence="4 5">DSM 12121</strain>
    </source>
</reference>
<dbReference type="InterPro" id="IPR002048">
    <property type="entry name" value="EF_hand_dom"/>
</dbReference>
<dbReference type="InterPro" id="IPR011992">
    <property type="entry name" value="EF-hand-dom_pair"/>
</dbReference>